<dbReference type="Pfam" id="PF00561">
    <property type="entry name" value="Abhydrolase_1"/>
    <property type="match status" value="2"/>
</dbReference>
<dbReference type="PRINTS" id="PR00111">
    <property type="entry name" value="ABHYDROLASE"/>
</dbReference>
<protein>
    <submittedName>
        <fullName evidence="3">Alpha/beta fold hydrolase</fullName>
    </submittedName>
</protein>
<evidence type="ECO:0000313" key="3">
    <source>
        <dbReference type="EMBL" id="MFC7365849.1"/>
    </source>
</evidence>
<evidence type="ECO:0000259" key="2">
    <source>
        <dbReference type="Pfam" id="PF00561"/>
    </source>
</evidence>
<gene>
    <name evidence="3" type="ORF">ACFQQH_12055</name>
</gene>
<dbReference type="GO" id="GO:0016787">
    <property type="term" value="F:hydrolase activity"/>
    <property type="evidence" value="ECO:0007669"/>
    <property type="project" value="UniProtKB-KW"/>
</dbReference>
<dbReference type="PANTHER" id="PTHR43798">
    <property type="entry name" value="MONOACYLGLYCEROL LIPASE"/>
    <property type="match status" value="1"/>
</dbReference>
<dbReference type="InterPro" id="IPR000073">
    <property type="entry name" value="AB_hydrolase_1"/>
</dbReference>
<name>A0ABW2NEW0_9BACL</name>
<dbReference type="EMBL" id="JBHTCT010000034">
    <property type="protein sequence ID" value="MFC7365849.1"/>
    <property type="molecule type" value="Genomic_DNA"/>
</dbReference>
<accession>A0ABW2NEW0</accession>
<keyword evidence="4" id="KW-1185">Reference proteome</keyword>
<dbReference type="Gene3D" id="3.40.50.1820">
    <property type="entry name" value="alpha/beta hydrolase"/>
    <property type="match status" value="1"/>
</dbReference>
<feature type="domain" description="AB hydrolase-1" evidence="2">
    <location>
        <begin position="184"/>
        <end position="244"/>
    </location>
</feature>
<evidence type="ECO:0000313" key="4">
    <source>
        <dbReference type="Proteomes" id="UP001596483"/>
    </source>
</evidence>
<proteinExistence type="predicted"/>
<dbReference type="InterPro" id="IPR029058">
    <property type="entry name" value="AB_hydrolase_fold"/>
</dbReference>
<dbReference type="RefSeq" id="WP_157294915.1">
    <property type="nucleotide sequence ID" value="NZ_JBHTCT010000034.1"/>
</dbReference>
<dbReference type="InterPro" id="IPR050266">
    <property type="entry name" value="AB_hydrolase_sf"/>
</dbReference>
<organism evidence="3 4">
    <name type="scientific">Bhargavaea changchunensis</name>
    <dbReference type="NCBI Taxonomy" id="2134037"/>
    <lineage>
        <taxon>Bacteria</taxon>
        <taxon>Bacillati</taxon>
        <taxon>Bacillota</taxon>
        <taxon>Bacilli</taxon>
        <taxon>Bacillales</taxon>
        <taxon>Caryophanaceae</taxon>
        <taxon>Bhargavaea</taxon>
    </lineage>
</organism>
<dbReference type="PANTHER" id="PTHR43798:SF31">
    <property type="entry name" value="AB HYDROLASE SUPERFAMILY PROTEIN YCLE"/>
    <property type="match status" value="1"/>
</dbReference>
<evidence type="ECO:0000256" key="1">
    <source>
        <dbReference type="ARBA" id="ARBA00022801"/>
    </source>
</evidence>
<dbReference type="SUPFAM" id="SSF53474">
    <property type="entry name" value="alpha/beta-Hydrolases"/>
    <property type="match status" value="1"/>
</dbReference>
<reference evidence="4" key="1">
    <citation type="journal article" date="2019" name="Int. J. Syst. Evol. Microbiol.">
        <title>The Global Catalogue of Microorganisms (GCM) 10K type strain sequencing project: providing services to taxonomists for standard genome sequencing and annotation.</title>
        <authorList>
            <consortium name="The Broad Institute Genomics Platform"/>
            <consortium name="The Broad Institute Genome Sequencing Center for Infectious Disease"/>
            <person name="Wu L."/>
            <person name="Ma J."/>
        </authorList>
    </citation>
    <scope>NUCLEOTIDE SEQUENCE [LARGE SCALE GENOMIC DNA]</scope>
    <source>
        <strain evidence="4">JCM 4738</strain>
    </source>
</reference>
<sequence length="266" mass="29677">MPTFKNGDICLYYEEQGSGEPLILLHGLTMNHLHFSVDMARLRRHFRVIAMDARGHGKSDKPDAYTIDDHIGDVLALMDHIGLEKTDLLGVSMGSYIAQGVAIRAPERVDRLILVSTKSHGTTSSSQALFERHAEELEGMDFREKMNAASKYMFRNLMEVVDIMQNEDLNVPLTREQQKAANEALNGFDFRPGLGKVRAKTLVIAGSHDGLNPPEAGRETAALIPDAVFMEFRESGHLPNIEEPRLFYSVVKEFLDDDGGNPPQGW</sequence>
<feature type="domain" description="AB hydrolase-1" evidence="2">
    <location>
        <begin position="21"/>
        <end position="140"/>
    </location>
</feature>
<comment type="caution">
    <text evidence="3">The sequence shown here is derived from an EMBL/GenBank/DDBJ whole genome shotgun (WGS) entry which is preliminary data.</text>
</comment>
<dbReference type="Proteomes" id="UP001596483">
    <property type="component" value="Unassembled WGS sequence"/>
</dbReference>
<keyword evidence="1 3" id="KW-0378">Hydrolase</keyword>